<dbReference type="PANTHER" id="PTHR48100">
    <property type="entry name" value="BROAD-SPECIFICITY PHOSPHATASE YOR283W-RELATED"/>
    <property type="match status" value="1"/>
</dbReference>
<proteinExistence type="predicted"/>
<dbReference type="AlphaFoldDB" id="A0A845QD92"/>
<dbReference type="SUPFAM" id="SSF53254">
    <property type="entry name" value="Phosphoglycerate mutase-like"/>
    <property type="match status" value="1"/>
</dbReference>
<dbReference type="EMBL" id="WXYQ01000006">
    <property type="protein sequence ID" value="NBG96021.1"/>
    <property type="molecule type" value="Genomic_DNA"/>
</dbReference>
<comment type="caution">
    <text evidence="1">The sequence shown here is derived from an EMBL/GenBank/DDBJ whole genome shotgun (WGS) entry which is preliminary data.</text>
</comment>
<dbReference type="GO" id="GO:0005737">
    <property type="term" value="C:cytoplasm"/>
    <property type="evidence" value="ECO:0007669"/>
    <property type="project" value="TreeGrafter"/>
</dbReference>
<evidence type="ECO:0000313" key="1">
    <source>
        <dbReference type="EMBL" id="NBG96021.1"/>
    </source>
</evidence>
<sequence length="245" mass="26348">MSALPGTTGRRRIYLMRHGHVDYFSSIVRETGDTSLVPLTDLGQAQATAGGKALSHVTFDRAICSGYPRTEQTARGVLAELDTPVPELEVDKRLVELHGGGFGPINDRDDIAAVMTFAFDQAGRPGARMGPEGEAFADALDRAVEGFTDLLMSPGWHTALVVAHEGINRLLLGWCTGNGLNAIQSFEQDPACINIIDVDLAPAESGEGTEILRKIIKAVNVTPYNYVKHGMNMTSLEAIFARDPA</sequence>
<keyword evidence="2" id="KW-1185">Reference proteome</keyword>
<dbReference type="SMART" id="SM00855">
    <property type="entry name" value="PGAM"/>
    <property type="match status" value="1"/>
</dbReference>
<dbReference type="Proteomes" id="UP000470384">
    <property type="component" value="Unassembled WGS sequence"/>
</dbReference>
<dbReference type="CDD" id="cd07067">
    <property type="entry name" value="HP_PGM_like"/>
    <property type="match status" value="1"/>
</dbReference>
<dbReference type="OrthoDB" id="9781415at2"/>
<evidence type="ECO:0000313" key="2">
    <source>
        <dbReference type="Proteomes" id="UP000470384"/>
    </source>
</evidence>
<dbReference type="Gene3D" id="3.40.50.1240">
    <property type="entry name" value="Phosphoglycerate mutase-like"/>
    <property type="match status" value="1"/>
</dbReference>
<dbReference type="InterPro" id="IPR029033">
    <property type="entry name" value="His_PPase_superfam"/>
</dbReference>
<dbReference type="InterPro" id="IPR013078">
    <property type="entry name" value="His_Pase_superF_clade-1"/>
</dbReference>
<name>A0A845QD92_9HYPH</name>
<accession>A0A845QD92</accession>
<dbReference type="PANTHER" id="PTHR48100:SF62">
    <property type="entry name" value="GLUCOSYL-3-PHOSPHOGLYCERATE PHOSPHATASE"/>
    <property type="match status" value="1"/>
</dbReference>
<dbReference type="GO" id="GO:0016791">
    <property type="term" value="F:phosphatase activity"/>
    <property type="evidence" value="ECO:0007669"/>
    <property type="project" value="TreeGrafter"/>
</dbReference>
<dbReference type="Pfam" id="PF00300">
    <property type="entry name" value="His_Phos_1"/>
    <property type="match status" value="1"/>
</dbReference>
<dbReference type="GeneID" id="300654731"/>
<protein>
    <submittedName>
        <fullName evidence="1">Histidine phosphatase family protein</fullName>
    </submittedName>
</protein>
<dbReference type="InterPro" id="IPR050275">
    <property type="entry name" value="PGM_Phosphatase"/>
</dbReference>
<gene>
    <name evidence="1" type="ORF">GTQ45_09790</name>
</gene>
<reference evidence="1 2" key="1">
    <citation type="journal article" date="2016" name="Int. J. Syst. Evol. Microbiol.">
        <title>Pyruvatibacter mobilis gen. nov., sp. nov., a marine bacterium from the culture broth of Picochlorum sp. 122.</title>
        <authorList>
            <person name="Wang G."/>
            <person name="Tang M."/>
            <person name="Wu H."/>
            <person name="Dai S."/>
            <person name="Li T."/>
            <person name="Chen C."/>
            <person name="He H."/>
            <person name="Fan J."/>
            <person name="Xiang W."/>
            <person name="Li X."/>
        </authorList>
    </citation>
    <scope>NUCLEOTIDE SEQUENCE [LARGE SCALE GENOMIC DNA]</scope>
    <source>
        <strain evidence="1 2">GYP-11</strain>
    </source>
</reference>
<organism evidence="1 2">
    <name type="scientific">Pyruvatibacter mobilis</name>
    <dbReference type="NCBI Taxonomy" id="1712261"/>
    <lineage>
        <taxon>Bacteria</taxon>
        <taxon>Pseudomonadati</taxon>
        <taxon>Pseudomonadota</taxon>
        <taxon>Alphaproteobacteria</taxon>
        <taxon>Hyphomicrobiales</taxon>
        <taxon>Parvibaculaceae</taxon>
        <taxon>Pyruvatibacter</taxon>
    </lineage>
</organism>
<dbReference type="RefSeq" id="WP_160587926.1">
    <property type="nucleotide sequence ID" value="NZ_BMHN01000001.1"/>
</dbReference>